<comment type="caution">
    <text evidence="2">The sequence shown here is derived from an EMBL/GenBank/DDBJ whole genome shotgun (WGS) entry which is preliminary data.</text>
</comment>
<dbReference type="AlphaFoldDB" id="A0A5R9KJ02"/>
<proteinExistence type="predicted"/>
<organism evidence="2 3">
    <name type="scientific">Dyadobacter sediminis</name>
    <dbReference type="NCBI Taxonomy" id="1493691"/>
    <lineage>
        <taxon>Bacteria</taxon>
        <taxon>Pseudomonadati</taxon>
        <taxon>Bacteroidota</taxon>
        <taxon>Cytophagia</taxon>
        <taxon>Cytophagales</taxon>
        <taxon>Spirosomataceae</taxon>
        <taxon>Dyadobacter</taxon>
    </lineage>
</organism>
<reference evidence="2 3" key="1">
    <citation type="submission" date="2019-05" db="EMBL/GenBank/DDBJ databases">
        <authorList>
            <person name="Qu J.-H."/>
        </authorList>
    </citation>
    <scope>NUCLEOTIDE SEQUENCE [LARGE SCALE GENOMIC DNA]</scope>
    <source>
        <strain evidence="2 3">Z12</strain>
    </source>
</reference>
<evidence type="ECO:0000313" key="3">
    <source>
        <dbReference type="Proteomes" id="UP000309788"/>
    </source>
</evidence>
<gene>
    <name evidence="2" type="ORF">FEM55_02645</name>
</gene>
<dbReference type="Pfam" id="PF14397">
    <property type="entry name" value="ATPgrasp_ST"/>
    <property type="match status" value="1"/>
</dbReference>
<keyword evidence="3" id="KW-1185">Reference proteome</keyword>
<dbReference type="SUPFAM" id="SSF56059">
    <property type="entry name" value="Glutathione synthetase ATP-binding domain-like"/>
    <property type="match status" value="1"/>
</dbReference>
<dbReference type="EMBL" id="VCEI01000011">
    <property type="protein sequence ID" value="TLU96066.1"/>
    <property type="molecule type" value="Genomic_DNA"/>
</dbReference>
<protein>
    <recommendedName>
        <fullName evidence="1">Alpha-L-glutamate ligase-related protein ATP-grasp domain-containing protein</fullName>
    </recommendedName>
</protein>
<evidence type="ECO:0000313" key="2">
    <source>
        <dbReference type="EMBL" id="TLU96066.1"/>
    </source>
</evidence>
<dbReference type="RefSeq" id="WP_138279761.1">
    <property type="nucleotide sequence ID" value="NZ_BMGE01000001.1"/>
</dbReference>
<dbReference type="OrthoDB" id="6315394at2"/>
<accession>A0A5R9KJ02</accession>
<sequence length="344" mass="39718">MKIQTLARLFPYFPVGLDPHLMSYYRISIQNSETKYRILFYISDLFCQFKRGNHANRNPIFNHEINVLHISSNKFILQDYLFHVYHKGSKSEKEIIANKEQFYYFCVQNQLPAPRLLGKIKNGTVQSFVQGFPWNYAKDFFIKPVSGSQSKGILEIRTTSENTFEIVNQNRLIKAEYLLDFINFYLKTGEYVIQEKAGLFHYFAEKGQTNVPVVRIISTKIKGQIKVLNPVLILNKGKQFLDSGLGNKDYYAINASDGTIIGEIIFQHIPPKLDGFEMPDWDVILTMIKKGHNLLGKTDIIGWDVALTESGYSLLEANKSPWLEIHQKSPFESTLFIEKLLNLN</sequence>
<dbReference type="InterPro" id="IPR039523">
    <property type="entry name" value="RimK-rel_E_lig_ATP-grasp"/>
</dbReference>
<evidence type="ECO:0000259" key="1">
    <source>
        <dbReference type="Pfam" id="PF14397"/>
    </source>
</evidence>
<feature type="domain" description="Alpha-L-glutamate ligase-related protein ATP-grasp" evidence="1">
    <location>
        <begin position="90"/>
        <end position="327"/>
    </location>
</feature>
<name>A0A5R9KJ02_9BACT</name>
<dbReference type="Proteomes" id="UP000309788">
    <property type="component" value="Unassembled WGS sequence"/>
</dbReference>